<proteinExistence type="predicted"/>
<dbReference type="InterPro" id="IPR039968">
    <property type="entry name" value="BcerS-like"/>
</dbReference>
<comment type="caution">
    <text evidence="1">The sequence shown here is derived from an EMBL/GenBank/DDBJ whole genome shotgun (WGS) entry which is preliminary data.</text>
</comment>
<protein>
    <recommendedName>
        <fullName evidence="3">N-acetyltransferase domain-containing protein</fullName>
    </recommendedName>
</protein>
<dbReference type="Proteomes" id="UP000317158">
    <property type="component" value="Unassembled WGS sequence"/>
</dbReference>
<evidence type="ECO:0008006" key="3">
    <source>
        <dbReference type="Google" id="ProtNLM"/>
    </source>
</evidence>
<dbReference type="EMBL" id="RXIF01000004">
    <property type="protein sequence ID" value="RZN64987.1"/>
    <property type="molecule type" value="Genomic_DNA"/>
</dbReference>
<name>A0A520KST7_METT2</name>
<reference evidence="1 2" key="1">
    <citation type="journal article" date="2019" name="Nat. Microbiol.">
        <title>Wide diversity of methane and short-chain alkane metabolisms in uncultured archaea.</title>
        <authorList>
            <person name="Borrel G."/>
            <person name="Adam P.S."/>
            <person name="McKay L.J."/>
            <person name="Chen L.X."/>
            <person name="Sierra-Garcia I.N."/>
            <person name="Sieber C.M."/>
            <person name="Letourneur Q."/>
            <person name="Ghozlane A."/>
            <person name="Andersen G.L."/>
            <person name="Li W.J."/>
            <person name="Hallam S.J."/>
            <person name="Muyzer G."/>
            <person name="de Oliveira V.M."/>
            <person name="Inskeep W.P."/>
            <person name="Banfield J.F."/>
            <person name="Gribaldo S."/>
        </authorList>
    </citation>
    <scope>NUCLEOTIDE SEQUENCE [LARGE SCALE GENOMIC DNA]</scope>
    <source>
        <strain evidence="1">NM1a</strain>
    </source>
</reference>
<dbReference type="AlphaFoldDB" id="A0A520KST7"/>
<accession>A0A520KST7</accession>
<dbReference type="PANTHER" id="PTHR41368:SF1">
    <property type="entry name" value="PROTEIN YGHO"/>
    <property type="match status" value="1"/>
</dbReference>
<evidence type="ECO:0000313" key="1">
    <source>
        <dbReference type="EMBL" id="RZN64987.1"/>
    </source>
</evidence>
<gene>
    <name evidence="1" type="ORF">EF806_02795</name>
</gene>
<evidence type="ECO:0000313" key="2">
    <source>
        <dbReference type="Proteomes" id="UP000317158"/>
    </source>
</evidence>
<sequence length="418" mass="48528">MSHIIPLGNSLKGRERIRWRKIEENAFEGDKNYIPFPYGVKEEEEREYFVLVEGDKDIGRASTTIDRVWIRKRGENIGFIDEFAILPDYKKEADVLIKHCISNLKNKKMDKIFVRRSPLFPGLLCDPKEPPAFLMPYNPKFYIDIFLKEGFKVEKEWIETRMRLPTSLTDDIPPLFNDRKIKKLFFKSKNPNDFQNHKDDVLKILAKKNVPESVIKDVLKAYEFIKKNDSYFVRIDTLNIEEMKELSKFEQDIFLGMEHFGYNPRDFMGTGDVTFSKKMQLRFTNYLLKIKTIALRRSDNTLIGYVTYLGDLAAPMLKLKEKKGFLNFFRLLKYARSNDSYMVGGLGIDEDIRGLGAVRSLFSVILKIMADDGVRRLTTGPTLADNIPVQKTVEIIIDAYNLGADNINYVTLSYDLKG</sequence>
<dbReference type="PANTHER" id="PTHR41368">
    <property type="entry name" value="PROTEIN YGHO"/>
    <property type="match status" value="1"/>
</dbReference>
<organism evidence="1 2">
    <name type="scientific">Methanoliparum thermophilum</name>
    <dbReference type="NCBI Taxonomy" id="2491083"/>
    <lineage>
        <taxon>Archaea</taxon>
        <taxon>Methanobacteriati</taxon>
        <taxon>Methanobacteriota</taxon>
        <taxon>Candidatus Methanoliparia</taxon>
        <taxon>Candidatus Methanoliparales</taxon>
        <taxon>Candidatus Methanoliparaceae</taxon>
        <taxon>Candidatus Methanoliparum</taxon>
    </lineage>
</organism>
<dbReference type="InterPro" id="IPR016181">
    <property type="entry name" value="Acyl_CoA_acyltransferase"/>
</dbReference>
<dbReference type="SUPFAM" id="SSF55729">
    <property type="entry name" value="Acyl-CoA N-acyltransferases (Nat)"/>
    <property type="match status" value="1"/>
</dbReference>